<feature type="transmembrane region" description="Helical" evidence="1">
    <location>
        <begin position="91"/>
        <end position="111"/>
    </location>
</feature>
<name>A0ABV9ZGR8_9PSEU</name>
<accession>A0ABV9ZGR8</accession>
<proteinExistence type="predicted"/>
<protein>
    <recommendedName>
        <fullName evidence="4">Major facilitator superfamily (MFS) profile domain-containing protein</fullName>
    </recommendedName>
</protein>
<keyword evidence="1" id="KW-0812">Transmembrane</keyword>
<feature type="transmembrane region" description="Helical" evidence="1">
    <location>
        <begin position="21"/>
        <end position="46"/>
    </location>
</feature>
<organism evidence="2 3">
    <name type="scientific">Actinomycetospora rhizophila</name>
    <dbReference type="NCBI Taxonomy" id="1416876"/>
    <lineage>
        <taxon>Bacteria</taxon>
        <taxon>Bacillati</taxon>
        <taxon>Actinomycetota</taxon>
        <taxon>Actinomycetes</taxon>
        <taxon>Pseudonocardiales</taxon>
        <taxon>Pseudonocardiaceae</taxon>
        <taxon>Actinomycetospora</taxon>
    </lineage>
</organism>
<evidence type="ECO:0000256" key="1">
    <source>
        <dbReference type="SAM" id="Phobius"/>
    </source>
</evidence>
<keyword evidence="1" id="KW-0472">Membrane</keyword>
<dbReference type="RefSeq" id="WP_378022860.1">
    <property type="nucleotide sequence ID" value="NZ_JBHSKG010000012.1"/>
</dbReference>
<sequence length="148" mass="15156">MTPTPTSRRPDRARDETLRRRALGLGGGAVVLGVVLGLTVLALYPTLDPDDVGRGFVLVSGLVTAALVGAGGQRVRSLVRAPGEGRRVTRLLAVYAVISALVGVVLVPLAHGGWTPVLVVTLLGTLALGGLAVVVGRRPAQPPSQMSS</sequence>
<feature type="transmembrane region" description="Helical" evidence="1">
    <location>
        <begin position="52"/>
        <end position="70"/>
    </location>
</feature>
<feature type="transmembrane region" description="Helical" evidence="1">
    <location>
        <begin position="117"/>
        <end position="136"/>
    </location>
</feature>
<keyword evidence="1" id="KW-1133">Transmembrane helix</keyword>
<dbReference type="EMBL" id="JBHSKG010000012">
    <property type="protein sequence ID" value="MFC5140693.1"/>
    <property type="molecule type" value="Genomic_DNA"/>
</dbReference>
<gene>
    <name evidence="2" type="ORF">ACFPK1_20830</name>
</gene>
<reference evidence="3" key="1">
    <citation type="journal article" date="2019" name="Int. J. Syst. Evol. Microbiol.">
        <title>The Global Catalogue of Microorganisms (GCM) 10K type strain sequencing project: providing services to taxonomists for standard genome sequencing and annotation.</title>
        <authorList>
            <consortium name="The Broad Institute Genomics Platform"/>
            <consortium name="The Broad Institute Genome Sequencing Center for Infectious Disease"/>
            <person name="Wu L."/>
            <person name="Ma J."/>
        </authorList>
    </citation>
    <scope>NUCLEOTIDE SEQUENCE [LARGE SCALE GENOMIC DNA]</scope>
    <source>
        <strain evidence="3">XZYJ18</strain>
    </source>
</reference>
<keyword evidence="3" id="KW-1185">Reference proteome</keyword>
<evidence type="ECO:0000313" key="2">
    <source>
        <dbReference type="EMBL" id="MFC5140693.1"/>
    </source>
</evidence>
<evidence type="ECO:0000313" key="3">
    <source>
        <dbReference type="Proteomes" id="UP001596175"/>
    </source>
</evidence>
<dbReference type="Proteomes" id="UP001596175">
    <property type="component" value="Unassembled WGS sequence"/>
</dbReference>
<evidence type="ECO:0008006" key="4">
    <source>
        <dbReference type="Google" id="ProtNLM"/>
    </source>
</evidence>
<comment type="caution">
    <text evidence="2">The sequence shown here is derived from an EMBL/GenBank/DDBJ whole genome shotgun (WGS) entry which is preliminary data.</text>
</comment>